<dbReference type="AlphaFoldDB" id="A0AAX1M5Y9"/>
<gene>
    <name evidence="1" type="ORF">J1G54_02705</name>
</gene>
<name>A0AAX1M5Y9_GLAPU</name>
<dbReference type="Proteomes" id="UP000662736">
    <property type="component" value="Chromosome"/>
</dbReference>
<reference evidence="1" key="1">
    <citation type="submission" date="2021-03" db="EMBL/GenBank/DDBJ databases">
        <title>Characterization of a novel Integrative Conjugative Element in Glaesserella parasuis.</title>
        <authorList>
            <person name="Hu G."/>
            <person name="Sun H."/>
        </authorList>
    </citation>
    <scope>NUCLEOTIDE SEQUENCE</scope>
    <source>
        <strain evidence="1">GHP1807</strain>
    </source>
</reference>
<dbReference type="RefSeq" id="WP_203399011.1">
    <property type="nucleotide sequence ID" value="NZ_CP069308.1"/>
</dbReference>
<protein>
    <submittedName>
        <fullName evidence="1">Uncharacterized protein</fullName>
    </submittedName>
</protein>
<sequence length="77" mass="8924">MENRIAELEKQIDLLKSAKLYHGVILALLPRVLTQSQNKHLVELIEEFITLDDKSSKPLPEDVVKKLRSYIEVLLKQ</sequence>
<evidence type="ECO:0000313" key="1">
    <source>
        <dbReference type="EMBL" id="QSX17478.1"/>
    </source>
</evidence>
<proteinExistence type="predicted"/>
<dbReference type="EMBL" id="CP071491">
    <property type="protein sequence ID" value="QSX17478.1"/>
    <property type="molecule type" value="Genomic_DNA"/>
</dbReference>
<accession>A0AAX1M5Y9</accession>
<organism evidence="1 2">
    <name type="scientific">Glaesserella parasuis</name>
    <name type="common">Haemophilus parasuis</name>
    <dbReference type="NCBI Taxonomy" id="738"/>
    <lineage>
        <taxon>Bacteria</taxon>
        <taxon>Pseudomonadati</taxon>
        <taxon>Pseudomonadota</taxon>
        <taxon>Gammaproteobacteria</taxon>
        <taxon>Pasteurellales</taxon>
        <taxon>Pasteurellaceae</taxon>
        <taxon>Glaesserella</taxon>
    </lineage>
</organism>
<evidence type="ECO:0000313" key="2">
    <source>
        <dbReference type="Proteomes" id="UP000662736"/>
    </source>
</evidence>